<keyword evidence="4" id="KW-1003">Cell membrane</keyword>
<keyword evidence="11" id="KW-1185">Reference proteome</keyword>
<evidence type="ECO:0000256" key="6">
    <source>
        <dbReference type="ARBA" id="ARBA00022741"/>
    </source>
</evidence>
<reference evidence="10" key="2">
    <citation type="submission" date="2020-04" db="EMBL/GenBank/DDBJ databases">
        <authorList>
            <person name="Alexandrino P."/>
            <person name="Mendonca T."/>
            <person name="Guaman L."/>
            <person name="Cherix J."/>
            <person name="Lozano-Sakalauskas G."/>
            <person name="Fujita A."/>
            <person name="Filho E.R."/>
            <person name="Long P."/>
            <person name="Padilla G."/>
            <person name="Taciro M.K."/>
            <person name="Gomez J.G."/>
            <person name="Silva L.F."/>
            <person name="Torres M."/>
        </authorList>
    </citation>
    <scope>NUCLEOTIDE SEQUENCE</scope>
    <source>
        <strain evidence="10">LMG 19450</strain>
    </source>
</reference>
<evidence type="ECO:0000256" key="8">
    <source>
        <dbReference type="ARBA" id="ARBA00023136"/>
    </source>
</evidence>
<dbReference type="OrthoDB" id="9802772at2"/>
<keyword evidence="8" id="KW-0472">Membrane</keyword>
<feature type="domain" description="ABC transporter" evidence="9">
    <location>
        <begin position="328"/>
        <end position="581"/>
    </location>
</feature>
<evidence type="ECO:0000256" key="4">
    <source>
        <dbReference type="ARBA" id="ARBA00022475"/>
    </source>
</evidence>
<dbReference type="EMBL" id="JTDB02000008">
    <property type="protein sequence ID" value="NLP64464.1"/>
    <property type="molecule type" value="Genomic_DNA"/>
</dbReference>
<dbReference type="InterPro" id="IPR013563">
    <property type="entry name" value="Oligopep_ABC_C"/>
</dbReference>
<dbReference type="Gene3D" id="3.40.50.300">
    <property type="entry name" value="P-loop containing nucleotide triphosphate hydrolases"/>
    <property type="match status" value="2"/>
</dbReference>
<keyword evidence="5" id="KW-0997">Cell inner membrane</keyword>
<dbReference type="SUPFAM" id="SSF52540">
    <property type="entry name" value="P-loop containing nucleoside triphosphate hydrolases"/>
    <property type="match status" value="2"/>
</dbReference>
<accession>A0A8T6ZJP3</accession>
<dbReference type="PANTHER" id="PTHR43297">
    <property type="entry name" value="OLIGOPEPTIDE TRANSPORT ATP-BINDING PROTEIN APPD"/>
    <property type="match status" value="1"/>
</dbReference>
<dbReference type="PANTHER" id="PTHR43297:SF2">
    <property type="entry name" value="DIPEPTIDE TRANSPORT ATP-BINDING PROTEIN DPPD"/>
    <property type="match status" value="1"/>
</dbReference>
<dbReference type="PROSITE" id="PS00211">
    <property type="entry name" value="ABC_TRANSPORTER_1"/>
    <property type="match status" value="2"/>
</dbReference>
<evidence type="ECO:0000256" key="5">
    <source>
        <dbReference type="ARBA" id="ARBA00022519"/>
    </source>
</evidence>
<comment type="subcellular location">
    <subcellularLocation>
        <location evidence="1">Cell inner membrane</location>
        <topology evidence="1">Peripheral membrane protein</topology>
    </subcellularLocation>
</comment>
<gene>
    <name evidence="10" type="ORF">NH14_025560</name>
</gene>
<dbReference type="GO" id="GO:0005524">
    <property type="term" value="F:ATP binding"/>
    <property type="evidence" value="ECO:0007669"/>
    <property type="project" value="UniProtKB-KW"/>
</dbReference>
<evidence type="ECO:0000256" key="2">
    <source>
        <dbReference type="ARBA" id="ARBA00005417"/>
    </source>
</evidence>
<evidence type="ECO:0000259" key="9">
    <source>
        <dbReference type="PROSITE" id="PS50893"/>
    </source>
</evidence>
<dbReference type="AlphaFoldDB" id="A0A8T6ZJP3"/>
<dbReference type="InterPro" id="IPR017871">
    <property type="entry name" value="ABC_transporter-like_CS"/>
</dbReference>
<dbReference type="InterPro" id="IPR003593">
    <property type="entry name" value="AAA+_ATPase"/>
</dbReference>
<evidence type="ECO:0000256" key="7">
    <source>
        <dbReference type="ARBA" id="ARBA00022840"/>
    </source>
</evidence>
<dbReference type="GO" id="GO:0015833">
    <property type="term" value="P:peptide transport"/>
    <property type="evidence" value="ECO:0007669"/>
    <property type="project" value="InterPro"/>
</dbReference>
<dbReference type="Proteomes" id="UP000030460">
    <property type="component" value="Unassembled WGS sequence"/>
</dbReference>
<evidence type="ECO:0000313" key="10">
    <source>
        <dbReference type="EMBL" id="NLP64464.1"/>
    </source>
</evidence>
<dbReference type="NCBIfam" id="NF008453">
    <property type="entry name" value="PRK11308.1"/>
    <property type="match status" value="2"/>
</dbReference>
<evidence type="ECO:0000256" key="1">
    <source>
        <dbReference type="ARBA" id="ARBA00004417"/>
    </source>
</evidence>
<dbReference type="NCBIfam" id="NF007739">
    <property type="entry name" value="PRK10419.1"/>
    <property type="match status" value="2"/>
</dbReference>
<dbReference type="InterPro" id="IPR027417">
    <property type="entry name" value="P-loop_NTPase"/>
</dbReference>
<evidence type="ECO:0000313" key="11">
    <source>
        <dbReference type="Proteomes" id="UP000030460"/>
    </source>
</evidence>
<proteinExistence type="inferred from homology"/>
<dbReference type="Pfam" id="PF00005">
    <property type="entry name" value="ABC_tran"/>
    <property type="match status" value="2"/>
</dbReference>
<comment type="similarity">
    <text evidence="2">Belongs to the ABC transporter superfamily.</text>
</comment>
<feature type="domain" description="ABC transporter" evidence="9">
    <location>
        <begin position="59"/>
        <end position="309"/>
    </location>
</feature>
<dbReference type="SMART" id="SM00382">
    <property type="entry name" value="AAA"/>
    <property type="match status" value="2"/>
</dbReference>
<dbReference type="InterPro" id="IPR050388">
    <property type="entry name" value="ABC_Ni/Peptide_Import"/>
</dbReference>
<evidence type="ECO:0000256" key="3">
    <source>
        <dbReference type="ARBA" id="ARBA00022448"/>
    </source>
</evidence>
<comment type="caution">
    <text evidence="10">The sequence shown here is derived from an EMBL/GenBank/DDBJ whole genome shotgun (WGS) entry which is preliminary data.</text>
</comment>
<dbReference type="PROSITE" id="PS50893">
    <property type="entry name" value="ABC_TRANSPORTER_2"/>
    <property type="match status" value="2"/>
</dbReference>
<dbReference type="InterPro" id="IPR003439">
    <property type="entry name" value="ABC_transporter-like_ATP-bd"/>
</dbReference>
<reference evidence="10" key="1">
    <citation type="journal article" date="2015" name="Genome Announc.">
        <title>Draft Genome Sequence of the Polyhydroxyalkanoate-Producing Bacterium Burkholderia sacchari LMG 19450 Isolated from Brazilian Sugarcane Plantation Soil.</title>
        <authorList>
            <person name="Alexandrino P.M."/>
            <person name="Mendonca T.T."/>
            <person name="Guaman Bautista L.P."/>
            <person name="Cherix J."/>
            <person name="Lozano-Sakalauskas G.C."/>
            <person name="Fujita A."/>
            <person name="Ramos Filho E."/>
            <person name="Long P."/>
            <person name="Padilla G."/>
            <person name="Taciro M.K."/>
            <person name="Gomez J.G."/>
            <person name="Silva L.F."/>
        </authorList>
    </citation>
    <scope>NUCLEOTIDE SEQUENCE</scope>
    <source>
        <strain evidence="10">LMG 19450</strain>
    </source>
</reference>
<sequence>MVDLDVDVRRAGRHLAAAHVHGRRAAQCARHAHLRRDEGRRQPVSALPNDIGALTGPLLSIEHLSVRFGETLAVDDVALSIGRGERVALVGESGSGKTVTALAILRLLSDARISGAIRLDGEDLLAKSERAMRGLRGSEIAMIFQEPMTALNPLYTVGEQIAETIVLHDGVTKKEAYERAAGLLERTGIPEPRRRLFSYPHQLSGGQRQRVMIAMALACRPRLLLADEPTTALDVTIRGQIVELLRELQREEAGKPGGGMSVLLITHDLNLVRRFAQRVAVMEKGRLVETGSVEQIFEAPQHPYTQRLIASRPERNVLPVLPIAPVLLEAKDVSVDFATKLPGFTGWWRRGRFRAVDDASVSVRQGETLGIVGESGSGKSTLAMAMLGLQRTAGGAIEFQGRPIASYQGRDKLGLRSHLQVVFQDPFSSLSPRQTIERIVGEGLALHRPDMSGEERRKRIVSVLREVGLDRTVLQRYPHEFSGGQRQRIAIARTLVLEPRVIVLDEPTSALDVSIQQQVLRLLTDLQRKYNLGYVFISHDLEVIGAMAHRVAVMQNGAIVETGDVTRIFDEPAHPYTRKLLKAALDR</sequence>
<dbReference type="Pfam" id="PF08352">
    <property type="entry name" value="oligo_HPY"/>
    <property type="match status" value="2"/>
</dbReference>
<dbReference type="FunFam" id="3.40.50.300:FF:000016">
    <property type="entry name" value="Oligopeptide ABC transporter ATP-binding component"/>
    <property type="match status" value="1"/>
</dbReference>
<keyword evidence="3" id="KW-0813">Transport</keyword>
<keyword evidence="7 10" id="KW-0067">ATP-binding</keyword>
<dbReference type="CDD" id="cd03257">
    <property type="entry name" value="ABC_NikE_OppD_transporters"/>
    <property type="match status" value="2"/>
</dbReference>
<dbReference type="GO" id="GO:0005886">
    <property type="term" value="C:plasma membrane"/>
    <property type="evidence" value="ECO:0007669"/>
    <property type="project" value="UniProtKB-SubCell"/>
</dbReference>
<name>A0A8T6ZJP3_9BURK</name>
<dbReference type="GO" id="GO:0016887">
    <property type="term" value="F:ATP hydrolysis activity"/>
    <property type="evidence" value="ECO:0007669"/>
    <property type="project" value="InterPro"/>
</dbReference>
<protein>
    <submittedName>
        <fullName evidence="10">ABC transporter ATP-binding protein</fullName>
    </submittedName>
</protein>
<keyword evidence="6" id="KW-0547">Nucleotide-binding</keyword>
<organism evidence="10 11">
    <name type="scientific">Paraburkholderia sacchari</name>
    <dbReference type="NCBI Taxonomy" id="159450"/>
    <lineage>
        <taxon>Bacteria</taxon>
        <taxon>Pseudomonadati</taxon>
        <taxon>Pseudomonadota</taxon>
        <taxon>Betaproteobacteria</taxon>
        <taxon>Burkholderiales</taxon>
        <taxon>Burkholderiaceae</taxon>
        <taxon>Paraburkholderia</taxon>
    </lineage>
</organism>
<dbReference type="GO" id="GO:0055085">
    <property type="term" value="P:transmembrane transport"/>
    <property type="evidence" value="ECO:0007669"/>
    <property type="project" value="UniProtKB-ARBA"/>
</dbReference>